<dbReference type="EMBL" id="DUZY01000003">
    <property type="protein sequence ID" value="DAD30664.1"/>
    <property type="molecule type" value="Genomic_DNA"/>
</dbReference>
<dbReference type="InterPro" id="IPR039317">
    <property type="entry name" value="TIC"/>
</dbReference>
<protein>
    <submittedName>
        <fullName evidence="1">Uncharacterized protein</fullName>
    </submittedName>
</protein>
<sequence>MNPFWQAVAGSASFYGAKPYNLNVVPPTETTILGNPLQGSLPSRNLNSVSDKGQVASTFSGHTTKDKNSAAVAPNFVDAQRKQHVLQQALQSASSGNLLHGPTFILPFTGVDRAVPPAAGHDGPWPCQAWGFRSTGWAGMARPSGSCCPRPGPLVYSKLSCHPNATMDFT</sequence>
<accession>A0A822Y9B7</accession>
<organism evidence="1 2">
    <name type="scientific">Nelumbo nucifera</name>
    <name type="common">Sacred lotus</name>
    <dbReference type="NCBI Taxonomy" id="4432"/>
    <lineage>
        <taxon>Eukaryota</taxon>
        <taxon>Viridiplantae</taxon>
        <taxon>Streptophyta</taxon>
        <taxon>Embryophyta</taxon>
        <taxon>Tracheophyta</taxon>
        <taxon>Spermatophyta</taxon>
        <taxon>Magnoliopsida</taxon>
        <taxon>Proteales</taxon>
        <taxon>Nelumbonaceae</taxon>
        <taxon>Nelumbo</taxon>
    </lineage>
</organism>
<gene>
    <name evidence="1" type="ORF">HUJ06_009515</name>
</gene>
<keyword evidence="2" id="KW-1185">Reference proteome</keyword>
<proteinExistence type="predicted"/>
<dbReference type="Proteomes" id="UP000607653">
    <property type="component" value="Unassembled WGS sequence"/>
</dbReference>
<dbReference type="PANTHER" id="PTHR34798:SF2">
    <property type="entry name" value="PROTEIN TIME FOR COFFEE"/>
    <property type="match status" value="1"/>
</dbReference>
<comment type="caution">
    <text evidence="1">The sequence shown here is derived from an EMBL/GenBank/DDBJ whole genome shotgun (WGS) entry which is preliminary data.</text>
</comment>
<evidence type="ECO:0000313" key="1">
    <source>
        <dbReference type="EMBL" id="DAD30664.1"/>
    </source>
</evidence>
<name>A0A822Y9B7_NELNU</name>
<dbReference type="GO" id="GO:0042752">
    <property type="term" value="P:regulation of circadian rhythm"/>
    <property type="evidence" value="ECO:0007669"/>
    <property type="project" value="InterPro"/>
</dbReference>
<dbReference type="AlphaFoldDB" id="A0A822Y9B7"/>
<evidence type="ECO:0000313" key="2">
    <source>
        <dbReference type="Proteomes" id="UP000607653"/>
    </source>
</evidence>
<dbReference type="PANTHER" id="PTHR34798">
    <property type="entry name" value="PROTEIN TIME FOR COFFEE"/>
    <property type="match status" value="1"/>
</dbReference>
<reference evidence="1 2" key="1">
    <citation type="journal article" date="2020" name="Mol. Biol. Evol.">
        <title>Distinct Expression and Methylation Patterns for Genes with Different Fates following a Single Whole-Genome Duplication in Flowering Plants.</title>
        <authorList>
            <person name="Shi T."/>
            <person name="Rahmani R.S."/>
            <person name="Gugger P.F."/>
            <person name="Wang M."/>
            <person name="Li H."/>
            <person name="Zhang Y."/>
            <person name="Li Z."/>
            <person name="Wang Q."/>
            <person name="Van de Peer Y."/>
            <person name="Marchal K."/>
            <person name="Chen J."/>
        </authorList>
    </citation>
    <scope>NUCLEOTIDE SEQUENCE [LARGE SCALE GENOMIC DNA]</scope>
    <source>
        <tissue evidence="1">Leaf</tissue>
    </source>
</reference>